<evidence type="ECO:0000256" key="4">
    <source>
        <dbReference type="ARBA" id="ARBA00022490"/>
    </source>
</evidence>
<evidence type="ECO:0000259" key="11">
    <source>
        <dbReference type="PROSITE" id="PS51462"/>
    </source>
</evidence>
<keyword evidence="12" id="KW-1185">Reference proteome</keyword>
<dbReference type="Gene3D" id="1.10.10.1050">
    <property type="entry name" value="Dcp2, box A domain"/>
    <property type="match status" value="1"/>
</dbReference>
<evidence type="ECO:0000313" key="12">
    <source>
        <dbReference type="Proteomes" id="UP000887574"/>
    </source>
</evidence>
<dbReference type="Gene3D" id="3.90.79.10">
    <property type="entry name" value="Nucleoside Triphosphate Pyrophosphohydrolase"/>
    <property type="match status" value="1"/>
</dbReference>
<keyword evidence="7" id="KW-0694">RNA-binding</keyword>
<dbReference type="InterPro" id="IPR020084">
    <property type="entry name" value="NUDIX_hydrolase_CS"/>
</dbReference>
<dbReference type="Pfam" id="PF05026">
    <property type="entry name" value="DCP2"/>
    <property type="match status" value="1"/>
</dbReference>
<keyword evidence="4" id="KW-0963">Cytoplasm</keyword>
<dbReference type="InterPro" id="IPR000086">
    <property type="entry name" value="NUDIX_hydrolase_dom"/>
</dbReference>
<keyword evidence="8" id="KW-0464">Manganese</keyword>
<dbReference type="InterPro" id="IPR015797">
    <property type="entry name" value="NUDIX_hydrolase-like_dom_sf"/>
</dbReference>
<comment type="cofactor">
    <cofactor evidence="1">
        <name>Mn(2+)</name>
        <dbReference type="ChEBI" id="CHEBI:29035"/>
    </cofactor>
</comment>
<evidence type="ECO:0000256" key="3">
    <source>
        <dbReference type="ARBA" id="ARBA00005279"/>
    </source>
</evidence>
<dbReference type="PANTHER" id="PTHR23114:SF17">
    <property type="entry name" value="M7GPPPN-MRNA HYDROLASE"/>
    <property type="match status" value="1"/>
</dbReference>
<evidence type="ECO:0000256" key="2">
    <source>
        <dbReference type="ARBA" id="ARBA00004496"/>
    </source>
</evidence>
<dbReference type="PROSITE" id="PS00893">
    <property type="entry name" value="NUDIX_BOX"/>
    <property type="match status" value="1"/>
</dbReference>
<dbReference type="SMART" id="SM01125">
    <property type="entry name" value="DCP2"/>
    <property type="match status" value="1"/>
</dbReference>
<sequence length="321" mass="37445">MITKYGKNGRRDLPKEYFGSVVPEPILNDLLFRFLINMRQSDKNDILNVCAEIEQAHWFYIDFYCYGNSYPDCIRIEFREFARQVFYEWHFLRKWRKKTEGVIDQFLSYKGSVPTYGVIMLDSTLTEVLLVQGYSSSCSWGFPKGKLNANELPIECAIRETFEETGYDATKNIVKTKRPLQQIVGKTFIRLYFAKDVSKEFKFCTPVRNEIKKISWFKLDNVPTEKSNKFYTVVPFIKDIKAFSRRELRKQEKSKLLDPPKYSILKRGEALEKQVESSISDLSNEIMQADESTEEFFGTSLLGITSRGSVKEESDDCFDDG</sequence>
<dbReference type="PROSITE" id="PS51462">
    <property type="entry name" value="NUDIX"/>
    <property type="match status" value="1"/>
</dbReference>
<accession>A0A915DZR7</accession>
<evidence type="ECO:0000256" key="5">
    <source>
        <dbReference type="ARBA" id="ARBA00022723"/>
    </source>
</evidence>
<dbReference type="PANTHER" id="PTHR23114">
    <property type="entry name" value="M7GPPPN-MRNA HYDROLASE"/>
    <property type="match status" value="1"/>
</dbReference>
<dbReference type="GO" id="GO:0030145">
    <property type="term" value="F:manganese ion binding"/>
    <property type="evidence" value="ECO:0007669"/>
    <property type="project" value="InterPro"/>
</dbReference>
<dbReference type="FunFam" id="3.90.79.10:FF:000003">
    <property type="entry name" value="M7GpppN-mRNA hydrolase isoform 2"/>
    <property type="match status" value="1"/>
</dbReference>
<evidence type="ECO:0000256" key="6">
    <source>
        <dbReference type="ARBA" id="ARBA00022801"/>
    </source>
</evidence>
<dbReference type="GO" id="GO:0140933">
    <property type="term" value="F:5'-(N(7)-methylguanosine 5'-triphospho)-[mRNA] hydrolase activity"/>
    <property type="evidence" value="ECO:0007669"/>
    <property type="project" value="UniProtKB-EC"/>
</dbReference>
<dbReference type="SUPFAM" id="SSF140586">
    <property type="entry name" value="Dcp2 domain-like"/>
    <property type="match status" value="1"/>
</dbReference>
<dbReference type="SUPFAM" id="SSF55811">
    <property type="entry name" value="Nudix"/>
    <property type="match status" value="1"/>
</dbReference>
<evidence type="ECO:0000256" key="9">
    <source>
        <dbReference type="ARBA" id="ARBA00047661"/>
    </source>
</evidence>
<dbReference type="InterPro" id="IPR044099">
    <property type="entry name" value="Dcp2_NUDIX"/>
</dbReference>
<dbReference type="GO" id="GO:0000290">
    <property type="term" value="P:deadenylation-dependent decapping of nuclear-transcribed mRNA"/>
    <property type="evidence" value="ECO:0007669"/>
    <property type="project" value="InterPro"/>
</dbReference>
<dbReference type="Proteomes" id="UP000887574">
    <property type="component" value="Unplaced"/>
</dbReference>
<dbReference type="AlphaFoldDB" id="A0A915DZR7"/>
<dbReference type="WBParaSite" id="jg24923">
    <property type="protein sequence ID" value="jg24923"/>
    <property type="gene ID" value="jg24923"/>
</dbReference>
<comment type="subcellular location">
    <subcellularLocation>
        <location evidence="2">Cytoplasm</location>
    </subcellularLocation>
</comment>
<dbReference type="InterPro" id="IPR007722">
    <property type="entry name" value="DCP2_BoxA"/>
</dbReference>
<dbReference type="InterPro" id="IPR036189">
    <property type="entry name" value="DCP2_BoxA_sf"/>
</dbReference>
<feature type="domain" description="Nudix hydrolase" evidence="11">
    <location>
        <begin position="111"/>
        <end position="239"/>
    </location>
</feature>
<dbReference type="GO" id="GO:0000184">
    <property type="term" value="P:nuclear-transcribed mRNA catabolic process, nonsense-mediated decay"/>
    <property type="evidence" value="ECO:0007669"/>
    <property type="project" value="InterPro"/>
</dbReference>
<proteinExistence type="inferred from homology"/>
<dbReference type="Pfam" id="PF00293">
    <property type="entry name" value="NUDIX"/>
    <property type="match status" value="1"/>
</dbReference>
<evidence type="ECO:0000256" key="10">
    <source>
        <dbReference type="ARBA" id="ARBA00078183"/>
    </source>
</evidence>
<protein>
    <recommendedName>
        <fullName evidence="10">mRNA-decapping enzyme 2</fullName>
    </recommendedName>
</protein>
<dbReference type="GO" id="GO:0000932">
    <property type="term" value="C:P-body"/>
    <property type="evidence" value="ECO:0007669"/>
    <property type="project" value="TreeGrafter"/>
</dbReference>
<dbReference type="CDD" id="cd03672">
    <property type="entry name" value="NUDIX_Dcp2p_Nudt20"/>
    <property type="match status" value="1"/>
</dbReference>
<evidence type="ECO:0000256" key="8">
    <source>
        <dbReference type="ARBA" id="ARBA00023211"/>
    </source>
</evidence>
<comment type="catalytic activity">
    <reaction evidence="9">
        <text>a 5'-end (N(7)-methyl 5'-triphosphoguanosine)-ribonucleoside in mRNA + H2O = N(7)-methyl-GDP + a 5'-end phospho-ribonucleoside in mRNA + 2 H(+)</text>
        <dbReference type="Rhea" id="RHEA:67484"/>
        <dbReference type="Rhea" id="RHEA-COMP:15692"/>
        <dbReference type="Rhea" id="RHEA-COMP:17167"/>
        <dbReference type="ChEBI" id="CHEBI:15377"/>
        <dbReference type="ChEBI" id="CHEBI:15378"/>
        <dbReference type="ChEBI" id="CHEBI:63714"/>
        <dbReference type="ChEBI" id="CHEBI:138282"/>
        <dbReference type="ChEBI" id="CHEBI:156461"/>
        <dbReference type="EC" id="3.6.1.62"/>
    </reaction>
    <physiologicalReaction direction="left-to-right" evidence="9">
        <dbReference type="Rhea" id="RHEA:67485"/>
    </physiologicalReaction>
</comment>
<reference evidence="13" key="1">
    <citation type="submission" date="2022-11" db="UniProtKB">
        <authorList>
            <consortium name="WormBaseParasite"/>
        </authorList>
    </citation>
    <scope>IDENTIFICATION</scope>
</reference>
<dbReference type="GO" id="GO:0003723">
    <property type="term" value="F:RNA binding"/>
    <property type="evidence" value="ECO:0007669"/>
    <property type="project" value="UniProtKB-KW"/>
</dbReference>
<keyword evidence="6" id="KW-0378">Hydrolase</keyword>
<evidence type="ECO:0000256" key="1">
    <source>
        <dbReference type="ARBA" id="ARBA00001936"/>
    </source>
</evidence>
<name>A0A915DZR7_9BILA</name>
<organism evidence="12 13">
    <name type="scientific">Ditylenchus dipsaci</name>
    <dbReference type="NCBI Taxonomy" id="166011"/>
    <lineage>
        <taxon>Eukaryota</taxon>
        <taxon>Metazoa</taxon>
        <taxon>Ecdysozoa</taxon>
        <taxon>Nematoda</taxon>
        <taxon>Chromadorea</taxon>
        <taxon>Rhabditida</taxon>
        <taxon>Tylenchina</taxon>
        <taxon>Tylenchomorpha</taxon>
        <taxon>Sphaerularioidea</taxon>
        <taxon>Anguinidae</taxon>
        <taxon>Anguininae</taxon>
        <taxon>Ditylenchus</taxon>
    </lineage>
</organism>
<keyword evidence="5" id="KW-0479">Metal-binding</keyword>
<comment type="similarity">
    <text evidence="3">Belongs to the Nudix hydrolase family. DCP2 subfamily.</text>
</comment>
<evidence type="ECO:0000256" key="7">
    <source>
        <dbReference type="ARBA" id="ARBA00022884"/>
    </source>
</evidence>
<evidence type="ECO:0000313" key="13">
    <source>
        <dbReference type="WBParaSite" id="jg24923"/>
    </source>
</evidence>